<dbReference type="SUPFAM" id="SSF58104">
    <property type="entry name" value="Methyl-accepting chemotaxis protein (MCP) signaling domain"/>
    <property type="match status" value="1"/>
</dbReference>
<dbReference type="Proteomes" id="UP001271769">
    <property type="component" value="Unassembled WGS sequence"/>
</dbReference>
<feature type="domain" description="Methyl-accepting transducer" evidence="4">
    <location>
        <begin position="1"/>
        <end position="112"/>
    </location>
</feature>
<dbReference type="InterPro" id="IPR004089">
    <property type="entry name" value="MCPsignal_dom"/>
</dbReference>
<evidence type="ECO:0000256" key="1">
    <source>
        <dbReference type="ARBA" id="ARBA00023224"/>
    </source>
</evidence>
<evidence type="ECO:0000256" key="3">
    <source>
        <dbReference type="PROSITE-ProRule" id="PRU00284"/>
    </source>
</evidence>
<sequence length="132" mass="13419">MEAARAGEAGKGFAVVASEVKSLAVQTSKATEEISGQVGAIQGATGGVVSAIHEFGSTIDTINDVTSAISAAVEEQNAATQEVARNIDQVTQASNESGADAAKVLTAANELAENARILSDAVDNFLKQIRAM</sequence>
<keyword evidence="6" id="KW-1185">Reference proteome</keyword>
<evidence type="ECO:0000313" key="5">
    <source>
        <dbReference type="EMBL" id="MDY0873920.1"/>
    </source>
</evidence>
<name>A0ABU5E3Z0_9PROT</name>
<dbReference type="PRINTS" id="PR00260">
    <property type="entry name" value="CHEMTRNSDUCR"/>
</dbReference>
<accession>A0ABU5E3Z0</accession>
<gene>
    <name evidence="5" type="ORF">SMD31_18410</name>
</gene>
<comment type="similarity">
    <text evidence="2">Belongs to the methyl-accepting chemotaxis (MCP) protein family.</text>
</comment>
<dbReference type="PANTHER" id="PTHR32089">
    <property type="entry name" value="METHYL-ACCEPTING CHEMOTAXIS PROTEIN MCPB"/>
    <property type="match status" value="1"/>
</dbReference>
<dbReference type="EMBL" id="JAXCLX010000003">
    <property type="protein sequence ID" value="MDY0873920.1"/>
    <property type="molecule type" value="Genomic_DNA"/>
</dbReference>
<comment type="caution">
    <text evidence="5">The sequence shown here is derived from an EMBL/GenBank/DDBJ whole genome shotgun (WGS) entry which is preliminary data.</text>
</comment>
<dbReference type="Pfam" id="PF00015">
    <property type="entry name" value="MCPsignal"/>
    <property type="match status" value="1"/>
</dbReference>
<organism evidence="5 6">
    <name type="scientific">Dongia rigui</name>
    <dbReference type="NCBI Taxonomy" id="940149"/>
    <lineage>
        <taxon>Bacteria</taxon>
        <taxon>Pseudomonadati</taxon>
        <taxon>Pseudomonadota</taxon>
        <taxon>Alphaproteobacteria</taxon>
        <taxon>Rhodospirillales</taxon>
        <taxon>Dongiaceae</taxon>
        <taxon>Dongia</taxon>
    </lineage>
</organism>
<proteinExistence type="inferred from homology"/>
<dbReference type="RefSeq" id="WP_320502485.1">
    <property type="nucleotide sequence ID" value="NZ_JAXCLX010000003.1"/>
</dbReference>
<evidence type="ECO:0000259" key="4">
    <source>
        <dbReference type="PROSITE" id="PS50111"/>
    </source>
</evidence>
<dbReference type="PANTHER" id="PTHR32089:SF112">
    <property type="entry name" value="LYSOZYME-LIKE PROTEIN-RELATED"/>
    <property type="match status" value="1"/>
</dbReference>
<evidence type="ECO:0000256" key="2">
    <source>
        <dbReference type="ARBA" id="ARBA00029447"/>
    </source>
</evidence>
<reference evidence="5 6" key="1">
    <citation type="journal article" date="2013" name="Antonie Van Leeuwenhoek">
        <title>Dongia rigui sp. nov., isolated from freshwater of a large wetland in Korea.</title>
        <authorList>
            <person name="Baik K.S."/>
            <person name="Hwang Y.M."/>
            <person name="Choi J.S."/>
            <person name="Kwon J."/>
            <person name="Seong C.N."/>
        </authorList>
    </citation>
    <scope>NUCLEOTIDE SEQUENCE [LARGE SCALE GENOMIC DNA]</scope>
    <source>
        <strain evidence="5 6">04SU4-P</strain>
    </source>
</reference>
<dbReference type="InterPro" id="IPR004090">
    <property type="entry name" value="Chemotax_Me-accpt_rcpt"/>
</dbReference>
<protein>
    <submittedName>
        <fullName evidence="5">Methyl-accepting chemotaxis protein</fullName>
    </submittedName>
</protein>
<dbReference type="PROSITE" id="PS50111">
    <property type="entry name" value="CHEMOTAXIS_TRANSDUC_2"/>
    <property type="match status" value="1"/>
</dbReference>
<evidence type="ECO:0000313" key="6">
    <source>
        <dbReference type="Proteomes" id="UP001271769"/>
    </source>
</evidence>
<keyword evidence="1 3" id="KW-0807">Transducer</keyword>
<dbReference type="Gene3D" id="1.10.287.950">
    <property type="entry name" value="Methyl-accepting chemotaxis protein"/>
    <property type="match status" value="1"/>
</dbReference>